<keyword evidence="10" id="KW-1185">Reference proteome</keyword>
<feature type="compositionally biased region" description="Basic residues" evidence="7">
    <location>
        <begin position="467"/>
        <end position="481"/>
    </location>
</feature>
<comment type="caution">
    <text evidence="9">The sequence shown here is derived from an EMBL/GenBank/DDBJ whole genome shotgun (WGS) entry which is preliminary data.</text>
</comment>
<feature type="compositionally biased region" description="Polar residues" evidence="7">
    <location>
        <begin position="1"/>
        <end position="27"/>
    </location>
</feature>
<comment type="subcellular location">
    <subcellularLocation>
        <location evidence="1">Cytoplasm</location>
    </subcellularLocation>
</comment>
<feature type="region of interest" description="Disordered" evidence="7">
    <location>
        <begin position="1"/>
        <end position="30"/>
    </location>
</feature>
<dbReference type="GO" id="GO:0045944">
    <property type="term" value="P:positive regulation of transcription by RNA polymerase II"/>
    <property type="evidence" value="ECO:0007669"/>
    <property type="project" value="TreeGrafter"/>
</dbReference>
<name>A0A9W7FBA9_9STRA</name>
<dbReference type="InterPro" id="IPR001841">
    <property type="entry name" value="Znf_RING"/>
</dbReference>
<evidence type="ECO:0000256" key="2">
    <source>
        <dbReference type="ARBA" id="ARBA00022490"/>
    </source>
</evidence>
<evidence type="ECO:0000256" key="5">
    <source>
        <dbReference type="ARBA" id="ARBA00022833"/>
    </source>
</evidence>
<keyword evidence="3" id="KW-0479">Metal-binding</keyword>
<dbReference type="EMBL" id="BRXX01000392">
    <property type="protein sequence ID" value="GMI09014.1"/>
    <property type="molecule type" value="Genomic_DNA"/>
</dbReference>
<organism evidence="9 10">
    <name type="scientific">Triparma verrucosa</name>
    <dbReference type="NCBI Taxonomy" id="1606542"/>
    <lineage>
        <taxon>Eukaryota</taxon>
        <taxon>Sar</taxon>
        <taxon>Stramenopiles</taxon>
        <taxon>Ochrophyta</taxon>
        <taxon>Bolidophyceae</taxon>
        <taxon>Parmales</taxon>
        <taxon>Triparmaceae</taxon>
        <taxon>Triparma</taxon>
    </lineage>
</organism>
<gene>
    <name evidence="9" type="ORF">TrVE_jg12358</name>
</gene>
<evidence type="ECO:0000256" key="7">
    <source>
        <dbReference type="SAM" id="MobiDB-lite"/>
    </source>
</evidence>
<keyword evidence="4 6" id="KW-0863">Zinc-finger</keyword>
<dbReference type="PANTHER" id="PTHR12983">
    <property type="entry name" value="RING FINGER 10 FAMILY MEMBER"/>
    <property type="match status" value="1"/>
</dbReference>
<dbReference type="PROSITE" id="PS00518">
    <property type="entry name" value="ZF_RING_1"/>
    <property type="match status" value="1"/>
</dbReference>
<dbReference type="PROSITE" id="PS50089">
    <property type="entry name" value="ZF_RING_2"/>
    <property type="match status" value="1"/>
</dbReference>
<accession>A0A9W7FBA9</accession>
<feature type="region of interest" description="Disordered" evidence="7">
    <location>
        <begin position="216"/>
        <end position="239"/>
    </location>
</feature>
<evidence type="ECO:0000256" key="1">
    <source>
        <dbReference type="ARBA" id="ARBA00004496"/>
    </source>
</evidence>
<evidence type="ECO:0000313" key="9">
    <source>
        <dbReference type="EMBL" id="GMI09014.1"/>
    </source>
</evidence>
<evidence type="ECO:0000256" key="3">
    <source>
        <dbReference type="ARBA" id="ARBA00022723"/>
    </source>
</evidence>
<feature type="compositionally biased region" description="Basic and acidic residues" evidence="7">
    <location>
        <begin position="337"/>
        <end position="346"/>
    </location>
</feature>
<keyword evidence="5" id="KW-0862">Zinc</keyword>
<evidence type="ECO:0000313" key="10">
    <source>
        <dbReference type="Proteomes" id="UP001165160"/>
    </source>
</evidence>
<evidence type="ECO:0000259" key="8">
    <source>
        <dbReference type="PROSITE" id="PS50089"/>
    </source>
</evidence>
<dbReference type="Gene3D" id="3.30.40.10">
    <property type="entry name" value="Zinc/RING finger domain, C3HC4 (zinc finger)"/>
    <property type="match status" value="1"/>
</dbReference>
<dbReference type="GO" id="GO:0008270">
    <property type="term" value="F:zinc ion binding"/>
    <property type="evidence" value="ECO:0007669"/>
    <property type="project" value="UniProtKB-KW"/>
</dbReference>
<dbReference type="GO" id="GO:0005737">
    <property type="term" value="C:cytoplasm"/>
    <property type="evidence" value="ECO:0007669"/>
    <property type="project" value="UniProtKB-SubCell"/>
</dbReference>
<dbReference type="AlphaFoldDB" id="A0A9W7FBA9"/>
<sequence length="481" mass="52717">MSSPGKSANANHLLNFNTSRPRDTSNPIPRRSKVVQRRVLSFLANSSSIKHLHTSSQPSSSSNLPPWSSIRYLTIFQPPPTTCPVCLCSVTCPTITKCGHVFCAICIKLHCLITEDAKCPCCYDDKSLAEGVRLVETLEVPKVEVGKPVAVSLTCSLGDCERVALCDSSKYALQVKKAVEDLTMYEPCGEREVTIRESLLHEYKEEMEGSLAEAALFSSVSSPSPPPTPPPPPQSETENRKMYYQSPTTAPVFLSPFTFKQLSYDNRELPKTVSGQVMHIETVVLKPGHQYGFLKHLPEWAEVQLVEVNVGRYVSEDCKKFFKKEINKRKAKRRAKIKNEPSRKETPMGSSFIDRNDPFFWSSSPVLGGSEGDGKLNAEEFEPLGGGQAIPVPERDEKWAASQFSFAKVTNEMGAFPTLGMASGIDREASSGGGNPNGTGAIGGSTWGKPMKQPPSADVTTSPQSRGKGKKKKTKFRPLVL</sequence>
<dbReference type="Proteomes" id="UP001165160">
    <property type="component" value="Unassembled WGS sequence"/>
</dbReference>
<evidence type="ECO:0000256" key="4">
    <source>
        <dbReference type="ARBA" id="ARBA00022771"/>
    </source>
</evidence>
<feature type="region of interest" description="Disordered" evidence="7">
    <location>
        <begin position="371"/>
        <end position="392"/>
    </location>
</feature>
<evidence type="ECO:0000256" key="6">
    <source>
        <dbReference type="PROSITE-ProRule" id="PRU00175"/>
    </source>
</evidence>
<dbReference type="PANTHER" id="PTHR12983:SF9">
    <property type="entry name" value="E3 UBIQUITIN-PROTEIN LIGASE RNF10"/>
    <property type="match status" value="1"/>
</dbReference>
<proteinExistence type="predicted"/>
<dbReference type="InterPro" id="IPR017907">
    <property type="entry name" value="Znf_RING_CS"/>
</dbReference>
<dbReference type="SUPFAM" id="SSF57850">
    <property type="entry name" value="RING/U-box"/>
    <property type="match status" value="1"/>
</dbReference>
<dbReference type="InterPro" id="IPR039739">
    <property type="entry name" value="MAG2/RNF10"/>
</dbReference>
<feature type="compositionally biased region" description="Pro residues" evidence="7">
    <location>
        <begin position="223"/>
        <end position="234"/>
    </location>
</feature>
<dbReference type="GO" id="GO:0000976">
    <property type="term" value="F:transcription cis-regulatory region binding"/>
    <property type="evidence" value="ECO:0007669"/>
    <property type="project" value="TreeGrafter"/>
</dbReference>
<feature type="compositionally biased region" description="Gly residues" evidence="7">
    <location>
        <begin position="431"/>
        <end position="446"/>
    </location>
</feature>
<feature type="region of interest" description="Disordered" evidence="7">
    <location>
        <begin position="424"/>
        <end position="481"/>
    </location>
</feature>
<feature type="domain" description="RING-type" evidence="8">
    <location>
        <begin position="83"/>
        <end position="122"/>
    </location>
</feature>
<dbReference type="InterPro" id="IPR013083">
    <property type="entry name" value="Znf_RING/FYVE/PHD"/>
</dbReference>
<reference evidence="10" key="1">
    <citation type="journal article" date="2023" name="Commun. Biol.">
        <title>Genome analysis of Parmales, the sister group of diatoms, reveals the evolutionary specialization of diatoms from phago-mixotrophs to photoautotrophs.</title>
        <authorList>
            <person name="Ban H."/>
            <person name="Sato S."/>
            <person name="Yoshikawa S."/>
            <person name="Yamada K."/>
            <person name="Nakamura Y."/>
            <person name="Ichinomiya M."/>
            <person name="Sato N."/>
            <person name="Blanc-Mathieu R."/>
            <person name="Endo H."/>
            <person name="Kuwata A."/>
            <person name="Ogata H."/>
        </authorList>
    </citation>
    <scope>NUCLEOTIDE SEQUENCE [LARGE SCALE GENOMIC DNA]</scope>
    <source>
        <strain evidence="10">NIES 3699</strain>
    </source>
</reference>
<protein>
    <recommendedName>
        <fullName evidence="8">RING-type domain-containing protein</fullName>
    </recommendedName>
</protein>
<keyword evidence="2" id="KW-0963">Cytoplasm</keyword>
<feature type="region of interest" description="Disordered" evidence="7">
    <location>
        <begin position="332"/>
        <end position="351"/>
    </location>
</feature>